<feature type="compositionally biased region" description="Polar residues" evidence="5">
    <location>
        <begin position="721"/>
        <end position="734"/>
    </location>
</feature>
<dbReference type="Pfam" id="PF02187">
    <property type="entry name" value="GAS2"/>
    <property type="match status" value="1"/>
</dbReference>
<gene>
    <name evidence="7" type="ORF">T265_03324</name>
</gene>
<protein>
    <recommendedName>
        <fullName evidence="6">GAR domain-containing protein</fullName>
    </recommendedName>
</protein>
<dbReference type="OrthoDB" id="2250192at2759"/>
<dbReference type="GO" id="GO:0008017">
    <property type="term" value="F:microtubule binding"/>
    <property type="evidence" value="ECO:0007669"/>
    <property type="project" value="InterPro"/>
</dbReference>
<feature type="region of interest" description="Disordered" evidence="5">
    <location>
        <begin position="680"/>
        <end position="762"/>
    </location>
</feature>
<evidence type="ECO:0000256" key="5">
    <source>
        <dbReference type="SAM" id="MobiDB-lite"/>
    </source>
</evidence>
<evidence type="ECO:0000256" key="1">
    <source>
        <dbReference type="ARBA" id="ARBA00004245"/>
    </source>
</evidence>
<evidence type="ECO:0000256" key="2">
    <source>
        <dbReference type="ARBA" id="ARBA00022490"/>
    </source>
</evidence>
<dbReference type="Proteomes" id="UP000054324">
    <property type="component" value="Unassembled WGS sequence"/>
</dbReference>
<evidence type="ECO:0000256" key="3">
    <source>
        <dbReference type="ARBA" id="ARBA00023212"/>
    </source>
</evidence>
<dbReference type="EMBL" id="KL596665">
    <property type="protein sequence ID" value="KER30164.1"/>
    <property type="molecule type" value="Genomic_DNA"/>
</dbReference>
<dbReference type="InterPro" id="IPR003108">
    <property type="entry name" value="GAR_dom"/>
</dbReference>
<dbReference type="InterPro" id="IPR001715">
    <property type="entry name" value="CH_dom"/>
</dbReference>
<dbReference type="GO" id="GO:0051015">
    <property type="term" value="F:actin filament binding"/>
    <property type="evidence" value="ECO:0007669"/>
    <property type="project" value="TreeGrafter"/>
</dbReference>
<dbReference type="SMART" id="SM00243">
    <property type="entry name" value="GAS2"/>
    <property type="match status" value="1"/>
</dbReference>
<keyword evidence="2" id="KW-0963">Cytoplasm</keyword>
<dbReference type="GO" id="GO:0008093">
    <property type="term" value="F:cytoskeletal anchor activity"/>
    <property type="evidence" value="ECO:0007669"/>
    <property type="project" value="TreeGrafter"/>
</dbReference>
<dbReference type="Pfam" id="PF00307">
    <property type="entry name" value="CH"/>
    <property type="match status" value="1"/>
</dbReference>
<feature type="region of interest" description="Disordered" evidence="5">
    <location>
        <begin position="133"/>
        <end position="155"/>
    </location>
</feature>
<keyword evidence="3" id="KW-0206">Cytoskeleton</keyword>
<keyword evidence="8" id="KW-1185">Reference proteome</keyword>
<dbReference type="PROSITE" id="PS51460">
    <property type="entry name" value="GAR"/>
    <property type="match status" value="1"/>
</dbReference>
<dbReference type="SUPFAM" id="SSF47576">
    <property type="entry name" value="Calponin-homology domain, CH-domain"/>
    <property type="match status" value="1"/>
</dbReference>
<comment type="similarity">
    <text evidence="4">Belongs to the GAS2 family.</text>
</comment>
<feature type="compositionally biased region" description="Polar residues" evidence="5">
    <location>
        <begin position="742"/>
        <end position="755"/>
    </location>
</feature>
<dbReference type="GO" id="GO:0051764">
    <property type="term" value="P:actin crosslink formation"/>
    <property type="evidence" value="ECO:0007669"/>
    <property type="project" value="TreeGrafter"/>
</dbReference>
<dbReference type="GeneID" id="20317511"/>
<organism evidence="7 8">
    <name type="scientific">Opisthorchis viverrini</name>
    <name type="common">Southeast Asian liver fluke</name>
    <dbReference type="NCBI Taxonomy" id="6198"/>
    <lineage>
        <taxon>Eukaryota</taxon>
        <taxon>Metazoa</taxon>
        <taxon>Spiralia</taxon>
        <taxon>Lophotrochozoa</taxon>
        <taxon>Platyhelminthes</taxon>
        <taxon>Trematoda</taxon>
        <taxon>Digenea</taxon>
        <taxon>Opisthorchiida</taxon>
        <taxon>Opisthorchiata</taxon>
        <taxon>Opisthorchiidae</taxon>
        <taxon>Opisthorchis</taxon>
    </lineage>
</organism>
<feature type="region of interest" description="Disordered" evidence="5">
    <location>
        <begin position="289"/>
        <end position="310"/>
    </location>
</feature>
<dbReference type="KEGG" id="ovi:T265_03324"/>
<feature type="compositionally biased region" description="Polar residues" evidence="5">
    <location>
        <begin position="817"/>
        <end position="828"/>
    </location>
</feature>
<feature type="compositionally biased region" description="Low complexity" evidence="5">
    <location>
        <begin position="133"/>
        <end position="142"/>
    </location>
</feature>
<feature type="domain" description="GAR" evidence="6">
    <location>
        <begin position="565"/>
        <end position="635"/>
    </location>
</feature>
<dbReference type="RefSeq" id="XP_009166049.1">
    <property type="nucleotide sequence ID" value="XM_009167785.1"/>
</dbReference>
<evidence type="ECO:0000313" key="7">
    <source>
        <dbReference type="EMBL" id="KER30164.1"/>
    </source>
</evidence>
<dbReference type="PANTHER" id="PTHR46756">
    <property type="entry name" value="TRANSGELIN"/>
    <property type="match status" value="1"/>
</dbReference>
<feature type="compositionally biased region" description="Low complexity" evidence="5">
    <location>
        <begin position="680"/>
        <end position="696"/>
    </location>
</feature>
<dbReference type="PANTHER" id="PTHR46756:SF18">
    <property type="entry name" value="GAS2-LIKE PROTEIN PICKLED EGGS"/>
    <property type="match status" value="1"/>
</dbReference>
<accession>A0A075AHM9</accession>
<dbReference type="CTD" id="20317511"/>
<dbReference type="Gene3D" id="1.10.418.10">
    <property type="entry name" value="Calponin-like domain"/>
    <property type="match status" value="1"/>
</dbReference>
<reference evidence="7 8" key="1">
    <citation type="submission" date="2013-11" db="EMBL/GenBank/DDBJ databases">
        <title>Opisthorchis viverrini - life in the bile duct.</title>
        <authorList>
            <person name="Young N.D."/>
            <person name="Nagarajan N."/>
            <person name="Lin S.J."/>
            <person name="Korhonen P.K."/>
            <person name="Jex A.R."/>
            <person name="Hall R.S."/>
            <person name="Safavi-Hemami H."/>
            <person name="Kaewkong W."/>
            <person name="Bertrand D."/>
            <person name="Gao S."/>
            <person name="Seet Q."/>
            <person name="Wongkham S."/>
            <person name="Teh B.T."/>
            <person name="Wongkham C."/>
            <person name="Intapan P.M."/>
            <person name="Maleewong W."/>
            <person name="Yang X."/>
            <person name="Hu M."/>
            <person name="Wang Z."/>
            <person name="Hofmann A."/>
            <person name="Sternberg P.W."/>
            <person name="Tan P."/>
            <person name="Wang J."/>
            <person name="Gasser R.B."/>
        </authorList>
    </citation>
    <scope>NUCLEOTIDE SEQUENCE [LARGE SCALE GENOMIC DNA]</scope>
</reference>
<dbReference type="Gene3D" id="3.30.920.20">
    <property type="entry name" value="Gas2-like domain"/>
    <property type="match status" value="1"/>
</dbReference>
<proteinExistence type="inferred from homology"/>
<dbReference type="InterPro" id="IPR036872">
    <property type="entry name" value="CH_dom_sf"/>
</dbReference>
<dbReference type="STRING" id="6198.A0A075AHM9"/>
<evidence type="ECO:0000313" key="8">
    <source>
        <dbReference type="Proteomes" id="UP000054324"/>
    </source>
</evidence>
<feature type="compositionally biased region" description="Basic and acidic residues" evidence="5">
    <location>
        <begin position="782"/>
        <end position="792"/>
    </location>
</feature>
<feature type="compositionally biased region" description="Polar residues" evidence="5">
    <location>
        <begin position="700"/>
        <end position="714"/>
    </location>
</feature>
<sequence length="875" mass="96168">MVLDESMCVVREDLTDWLQRYLFSTVAAPPIDSAFLLLRLRSGLWLSRLAYKLQLSVLQTSSGAAPPNKPASKDRDYNFLRGAVSNQNLRKVCKASLPLFPHTLVVCAGLPLRQPDVCSYSLSDTYPSDVTTSSSSAYSSSDSPEHCPQSRPESSKHVTRVADQWAARDNVSCFIQWCKDLGIPQTVLFETTGLVHRTEEKNVLLTLMELARIASRFGLTDLPELVRLEREIDALEEALSGRLEGEPLSLDSIPNPCTRTEFIKEDQFVDEGIAEDHDEKANLFILESDNGLGSSDVDRTPKPPEPQPLTRMRSVEVDPAVHNGSSKSTFTSFIAEEEEKREENPSNPVVLARPTQFMSSMVSDKLSDKWAMKDGSAQTVGPAGDVWTGAHDNERHDTISSDISRTSGVTSGRLSDAFVENQISGHRPCKSRLCTPPHHQSQIDFVVPGKRRASQPLPESYNGTPNKVAKAATFACATDSLAEEDEIPYNGTVSCLTPVKLATPPTPVTVMRQLRLACNEKKTNESPQRTNESSRNPVCLLSPTHSCHMNSTASHLRTTAKNVFGEAHFLSEQVEKKLALCTCCNRLHIQRLEEGRYKVNGRIYYFRRFRNHVMVRIGGGWLTLDVFLSRHDPCRRGKCVPAAVPDSRIALSSSVSDLQKTDFDSKKSLISMTTSVMALSRESSARSTSSDQSQSEVNEVVNTESSQPLNSSHPNLFIGAPSTNPKSLSLSTSRLPVPVRSSHGQSDISEGTGPTDNYYKIIPRAPSHSSIYRGSINSAARHSRESSQRRLSESSSSRVLSTTTVNSPSLRILSHVAHSSQGSATKPNLPQAPTRIPVPRKSVSRVSGSTQNSGSSIPSLTHSLLPTKTYHDEHQ</sequence>
<comment type="subcellular location">
    <subcellularLocation>
        <location evidence="1">Cytoplasm</location>
        <location evidence="1">Cytoskeleton</location>
    </subcellularLocation>
</comment>
<dbReference type="GO" id="GO:0005884">
    <property type="term" value="C:actin filament"/>
    <property type="evidence" value="ECO:0007669"/>
    <property type="project" value="TreeGrafter"/>
</dbReference>
<evidence type="ECO:0000259" key="6">
    <source>
        <dbReference type="PROSITE" id="PS51460"/>
    </source>
</evidence>
<dbReference type="SUPFAM" id="SSF143575">
    <property type="entry name" value="GAS2 domain-like"/>
    <property type="match status" value="1"/>
</dbReference>
<feature type="region of interest" description="Disordered" evidence="5">
    <location>
        <begin position="777"/>
        <end position="875"/>
    </location>
</feature>
<name>A0A075AHM9_OPIVI</name>
<evidence type="ECO:0000256" key="4">
    <source>
        <dbReference type="ARBA" id="ARBA00038441"/>
    </source>
</evidence>
<dbReference type="AlphaFoldDB" id="A0A075AHM9"/>
<feature type="compositionally biased region" description="Polar residues" evidence="5">
    <location>
        <begin position="844"/>
        <end position="866"/>
    </location>
</feature>
<dbReference type="InterPro" id="IPR036534">
    <property type="entry name" value="GAR_dom_sf"/>
</dbReference>